<dbReference type="PIRSF" id="PIRSF006402">
    <property type="entry name" value="UCP006402_thioredoxin"/>
    <property type="match status" value="1"/>
</dbReference>
<evidence type="ECO:0000313" key="3">
    <source>
        <dbReference type="EMBL" id="NJQ00539.1"/>
    </source>
</evidence>
<dbReference type="EMBL" id="JAATEN010000005">
    <property type="protein sequence ID" value="NJQ00539.1"/>
    <property type="molecule type" value="Genomic_DNA"/>
</dbReference>
<dbReference type="SUPFAM" id="SSF52833">
    <property type="entry name" value="Thioredoxin-like"/>
    <property type="match status" value="1"/>
</dbReference>
<dbReference type="PANTHER" id="PTHR42899:SF1">
    <property type="entry name" value="SPERMATOGENESIS-ASSOCIATED PROTEIN 20"/>
    <property type="match status" value="1"/>
</dbReference>
<dbReference type="InterPro" id="IPR008928">
    <property type="entry name" value="6-hairpin_glycosidase_sf"/>
</dbReference>
<comment type="caution">
    <text evidence="3">The sequence shown here is derived from an EMBL/GenBank/DDBJ whole genome shotgun (WGS) entry which is preliminary data.</text>
</comment>
<evidence type="ECO:0000259" key="2">
    <source>
        <dbReference type="Pfam" id="PF03190"/>
    </source>
</evidence>
<dbReference type="InterPro" id="IPR036249">
    <property type="entry name" value="Thioredoxin-like_sf"/>
</dbReference>
<dbReference type="InterPro" id="IPR004879">
    <property type="entry name" value="Ssp411-like_TRX"/>
</dbReference>
<sequence length="703" mass="74721">MNRLADSQSPYLLQHAANPVDWWPWQEEAFEEARRRGVPVLLSVGYSACHWCHVMAHESFEDAETARYLNAHFVAVKVDREERPDVDAVYMEAVQAATGHGGWPMTVFLTPDAEPFYFGTYFPPAPRAGTPSFRQVLEGVVAAWSDRRDEVGEVAGRITRELSSRTLALGGDGAVPPGEEELHAALLALTRDYDAARGGFGGAPKFPPSMVLEFLLRHHARTGSEAALQMAADTCEAMARGGLYDQLGGGFARYSVDRDWIVPHFEKMLYDNALLLRVYAHLWRSTGSDLARRVALETAGFLLRELRTPEGGFASALDADSAVPDGAVPDGAGGSADGPGGSAAGGGAPHAEGAFYVWTPGQLREVLGEEDARLAAGWFGVTDDGTFEEGASVLRLPGEGLTDGERIAAIRERLTAARDRRPRPGRDDKVVAAWNGLAVAALAEAGAYFDRPDLVEAATEAADLLVRVHLDESGRLARTSRDGRAGANAGVLEDYADVAEGFLALSSVTGEGVWVEFAGLLLDTVLRHFRGEDGAFHDTPDDGERLIRRPQDPADQATPSGWSAAAGALLSYAAYTGSSAHREAAEKALGVVRALAPRVPRFTGWGLAVAEAALDGPREVAVIGPAGDPATRELHRTALLGTAPGAVVALGEPGAEEPPLLRDRPLLDGRPAAYVCRGFVCERPTADPDELAGRLAGPDGHGG</sequence>
<dbReference type="Gene3D" id="3.40.30.10">
    <property type="entry name" value="Glutaredoxin"/>
    <property type="match status" value="1"/>
</dbReference>
<dbReference type="SUPFAM" id="SSF48208">
    <property type="entry name" value="Six-hairpin glycosidases"/>
    <property type="match status" value="1"/>
</dbReference>
<feature type="domain" description="Spermatogenesis-associated protein 20-like TRX" evidence="2">
    <location>
        <begin position="1"/>
        <end position="162"/>
    </location>
</feature>
<feature type="region of interest" description="Disordered" evidence="1">
    <location>
        <begin position="318"/>
        <end position="347"/>
    </location>
</feature>
<name>A0ABX1BS24_9ACTN</name>
<proteinExistence type="predicted"/>
<evidence type="ECO:0000256" key="1">
    <source>
        <dbReference type="SAM" id="MobiDB-lite"/>
    </source>
</evidence>
<gene>
    <name evidence="3" type="ORF">HCK00_08300</name>
</gene>
<dbReference type="Pfam" id="PF03190">
    <property type="entry name" value="Thioredox_DsbH"/>
    <property type="match status" value="1"/>
</dbReference>
<protein>
    <submittedName>
        <fullName evidence="3">Thioredoxin domain-containing protein</fullName>
    </submittedName>
</protein>
<keyword evidence="4" id="KW-1185">Reference proteome</keyword>
<dbReference type="InterPro" id="IPR012341">
    <property type="entry name" value="6hp_glycosidase-like_sf"/>
</dbReference>
<organism evidence="3 4">
    <name type="scientific">Streptomyces zingiberis</name>
    <dbReference type="NCBI Taxonomy" id="2053010"/>
    <lineage>
        <taxon>Bacteria</taxon>
        <taxon>Bacillati</taxon>
        <taxon>Actinomycetota</taxon>
        <taxon>Actinomycetes</taxon>
        <taxon>Kitasatosporales</taxon>
        <taxon>Streptomycetaceae</taxon>
        <taxon>Streptomyces</taxon>
    </lineage>
</organism>
<accession>A0ABX1BS24</accession>
<dbReference type="PANTHER" id="PTHR42899">
    <property type="entry name" value="SPERMATOGENESIS-ASSOCIATED PROTEIN 20"/>
    <property type="match status" value="1"/>
</dbReference>
<dbReference type="CDD" id="cd02955">
    <property type="entry name" value="SSP411"/>
    <property type="match status" value="1"/>
</dbReference>
<evidence type="ECO:0000313" key="4">
    <source>
        <dbReference type="Proteomes" id="UP000695264"/>
    </source>
</evidence>
<reference evidence="3 4" key="1">
    <citation type="submission" date="2020-03" db="EMBL/GenBank/DDBJ databases">
        <title>WGS of actinomycetes isolated from Thailand.</title>
        <authorList>
            <person name="Thawai C."/>
        </authorList>
    </citation>
    <scope>NUCLEOTIDE SEQUENCE [LARGE SCALE GENOMIC DNA]</scope>
    <source>
        <strain evidence="3 4">PLAI 1-29</strain>
    </source>
</reference>
<dbReference type="InterPro" id="IPR024705">
    <property type="entry name" value="Ssp411"/>
</dbReference>
<dbReference type="RefSeq" id="WP_168101152.1">
    <property type="nucleotide sequence ID" value="NZ_JAATEN010000005.1"/>
</dbReference>
<dbReference type="Gene3D" id="1.50.10.10">
    <property type="match status" value="1"/>
</dbReference>
<feature type="compositionally biased region" description="Gly residues" evidence="1">
    <location>
        <begin position="331"/>
        <end position="347"/>
    </location>
</feature>
<dbReference type="Proteomes" id="UP000695264">
    <property type="component" value="Unassembled WGS sequence"/>
</dbReference>